<dbReference type="AlphaFoldDB" id="A0A6J7AJ80"/>
<organism evidence="1">
    <name type="scientific">freshwater metagenome</name>
    <dbReference type="NCBI Taxonomy" id="449393"/>
    <lineage>
        <taxon>unclassified sequences</taxon>
        <taxon>metagenomes</taxon>
        <taxon>ecological metagenomes</taxon>
    </lineage>
</organism>
<dbReference type="EMBL" id="CAFAAV010000217">
    <property type="protein sequence ID" value="CAB4833031.1"/>
    <property type="molecule type" value="Genomic_DNA"/>
</dbReference>
<name>A0A6J7AJ80_9ZZZZ</name>
<proteinExistence type="predicted"/>
<gene>
    <name evidence="1" type="ORF">UFOPK3099_02294</name>
</gene>
<sequence>MVLFLPVSCVLCAGGRSYDLAVASIAEQRHPVVVVVSAGPPSMKGTVPMVPG</sequence>
<evidence type="ECO:0000313" key="1">
    <source>
        <dbReference type="EMBL" id="CAB4833031.1"/>
    </source>
</evidence>
<accession>A0A6J7AJ80</accession>
<protein>
    <submittedName>
        <fullName evidence="1">Unannotated protein</fullName>
    </submittedName>
</protein>
<reference evidence="1" key="1">
    <citation type="submission" date="2020-05" db="EMBL/GenBank/DDBJ databases">
        <authorList>
            <person name="Chiriac C."/>
            <person name="Salcher M."/>
            <person name="Ghai R."/>
            <person name="Kavagutti S V."/>
        </authorList>
    </citation>
    <scope>NUCLEOTIDE SEQUENCE</scope>
</reference>